<organism evidence="1 2">
    <name type="scientific">Streblomastix strix</name>
    <dbReference type="NCBI Taxonomy" id="222440"/>
    <lineage>
        <taxon>Eukaryota</taxon>
        <taxon>Metamonada</taxon>
        <taxon>Preaxostyla</taxon>
        <taxon>Oxymonadida</taxon>
        <taxon>Streblomastigidae</taxon>
        <taxon>Streblomastix</taxon>
    </lineage>
</organism>
<protein>
    <submittedName>
        <fullName evidence="1">Uncharacterized protein</fullName>
    </submittedName>
</protein>
<proteinExistence type="predicted"/>
<evidence type="ECO:0000313" key="1">
    <source>
        <dbReference type="EMBL" id="KAA6353418.1"/>
    </source>
</evidence>
<accession>A0A5J4T5J3</accession>
<evidence type="ECO:0000313" key="2">
    <source>
        <dbReference type="Proteomes" id="UP000324800"/>
    </source>
</evidence>
<name>A0A5J4T5J3_9EUKA</name>
<dbReference type="AlphaFoldDB" id="A0A5J4T5J3"/>
<reference evidence="1 2" key="1">
    <citation type="submission" date="2019-03" db="EMBL/GenBank/DDBJ databases">
        <title>Single cell metagenomics reveals metabolic interactions within the superorganism composed of flagellate Streblomastix strix and complex community of Bacteroidetes bacteria on its surface.</title>
        <authorList>
            <person name="Treitli S.C."/>
            <person name="Kolisko M."/>
            <person name="Husnik F."/>
            <person name="Keeling P."/>
            <person name="Hampl V."/>
        </authorList>
    </citation>
    <scope>NUCLEOTIDE SEQUENCE [LARGE SCALE GENOMIC DNA]</scope>
    <source>
        <strain evidence="1">ST1C</strain>
    </source>
</reference>
<comment type="caution">
    <text evidence="1">The sequence shown here is derived from an EMBL/GenBank/DDBJ whole genome shotgun (WGS) entry which is preliminary data.</text>
</comment>
<dbReference type="EMBL" id="SNRW01038155">
    <property type="protein sequence ID" value="KAA6353418.1"/>
    <property type="molecule type" value="Genomic_DNA"/>
</dbReference>
<dbReference type="Proteomes" id="UP000324800">
    <property type="component" value="Unassembled WGS sequence"/>
</dbReference>
<gene>
    <name evidence="1" type="ORF">EZS28_051054</name>
</gene>
<feature type="non-terminal residue" evidence="1">
    <location>
        <position position="20"/>
    </location>
</feature>
<sequence>MRIVNTVEKIRSCSIQVIWL</sequence>